<keyword evidence="1" id="KW-0645">Protease</keyword>
<sequence length="295" mass="31166">MQTKQQAKITYVGRDMGWTPLSFERFHGVIFFQGIINGVPATILLDNGFSHTTLDAGFARRIGLKIRETGKTARSGTGEVSLGMAEGVSIEVPHQLNLTTATGIVDFSAVSARIKHPIDAVLGGDLLGQLAISIYPSQKILMLVPTGRITPRADVHSREIPLVSGDQIDAQINGQPVRLQIDLGLDGVVSLSDAAWKRVFPDDSKATKSSGARLEGADLAVRRIAGNTLAFSGVNVEGAPVENSGPMPGNQDGLLGQGMLGTADIILDIPAKKLILMREAKPGEMPGSSTGENPK</sequence>
<dbReference type="GO" id="GO:0006508">
    <property type="term" value="P:proteolysis"/>
    <property type="evidence" value="ECO:0007669"/>
    <property type="project" value="UniProtKB-KW"/>
</dbReference>
<dbReference type="AlphaFoldDB" id="A0A9X7YGI2"/>
<dbReference type="Pfam" id="PF13650">
    <property type="entry name" value="Asp_protease_2"/>
    <property type="match status" value="1"/>
</dbReference>
<keyword evidence="1" id="KW-0378">Hydrolase</keyword>
<accession>A0A9X7YGI2</accession>
<dbReference type="Proteomes" id="UP000515377">
    <property type="component" value="Plasmid unnamed2"/>
</dbReference>
<name>A0A9X7YGI2_SPHYA</name>
<dbReference type="EMBL" id="CP060126">
    <property type="protein sequence ID" value="QNG49707.1"/>
    <property type="molecule type" value="Genomic_DNA"/>
</dbReference>
<dbReference type="GO" id="GO:0008233">
    <property type="term" value="F:peptidase activity"/>
    <property type="evidence" value="ECO:0007669"/>
    <property type="project" value="UniProtKB-KW"/>
</dbReference>
<proteinExistence type="predicted"/>
<dbReference type="Gene3D" id="2.40.70.10">
    <property type="entry name" value="Acid Proteases"/>
    <property type="match status" value="2"/>
</dbReference>
<dbReference type="InterPro" id="IPR021109">
    <property type="entry name" value="Peptidase_aspartic_dom_sf"/>
</dbReference>
<gene>
    <name evidence="1" type="ORF">H3V42_33270</name>
</gene>
<reference evidence="1 2" key="1">
    <citation type="submission" date="2020-07" db="EMBL/GenBank/DDBJ databases">
        <title>Whole genome sequence of Sphingobium yanoikuyae A3.</title>
        <authorList>
            <person name="Han S.-S."/>
        </authorList>
    </citation>
    <scope>NUCLEOTIDE SEQUENCE [LARGE SCALE GENOMIC DNA]</scope>
    <source>
        <strain evidence="1 2">A3</strain>
        <plasmid evidence="1 2">unnamed2</plasmid>
    </source>
</reference>
<dbReference type="SUPFAM" id="SSF50630">
    <property type="entry name" value="Acid proteases"/>
    <property type="match status" value="1"/>
</dbReference>
<evidence type="ECO:0000313" key="1">
    <source>
        <dbReference type="EMBL" id="QNG49707.1"/>
    </source>
</evidence>
<keyword evidence="1" id="KW-0614">Plasmid</keyword>
<evidence type="ECO:0000313" key="2">
    <source>
        <dbReference type="Proteomes" id="UP000515377"/>
    </source>
</evidence>
<geneLocation type="plasmid" evidence="1 2">
    <name>unnamed2</name>
</geneLocation>
<protein>
    <submittedName>
        <fullName evidence="1">Aspartyl protease family protein</fullName>
    </submittedName>
</protein>
<organism evidence="1 2">
    <name type="scientific">Sphingobium yanoikuyae</name>
    <name type="common">Sphingomonas yanoikuyae</name>
    <dbReference type="NCBI Taxonomy" id="13690"/>
    <lineage>
        <taxon>Bacteria</taxon>
        <taxon>Pseudomonadati</taxon>
        <taxon>Pseudomonadota</taxon>
        <taxon>Alphaproteobacteria</taxon>
        <taxon>Sphingomonadales</taxon>
        <taxon>Sphingomonadaceae</taxon>
        <taxon>Sphingobium</taxon>
    </lineage>
</organism>